<reference evidence="2 3" key="1">
    <citation type="submission" date="2023-02" db="EMBL/GenBank/DDBJ databases">
        <title>Genome sequence of Mucilaginibacter jinjuensis strain KACC 16571.</title>
        <authorList>
            <person name="Kim S."/>
            <person name="Heo J."/>
            <person name="Kwon S.-W."/>
        </authorList>
    </citation>
    <scope>NUCLEOTIDE SEQUENCE [LARGE SCALE GENOMIC DNA]</scope>
    <source>
        <strain evidence="2 3">KACC 16571</strain>
    </source>
</reference>
<dbReference type="InterPro" id="IPR036280">
    <property type="entry name" value="Multihaem_cyt_sf"/>
</dbReference>
<evidence type="ECO:0008006" key="4">
    <source>
        <dbReference type="Google" id="ProtNLM"/>
    </source>
</evidence>
<dbReference type="RefSeq" id="WP_273632978.1">
    <property type="nucleotide sequence ID" value="NZ_CP117167.1"/>
</dbReference>
<evidence type="ECO:0000313" key="3">
    <source>
        <dbReference type="Proteomes" id="UP001216139"/>
    </source>
</evidence>
<keyword evidence="3" id="KW-1185">Reference proteome</keyword>
<accession>A0ABY7TDM6</accession>
<protein>
    <recommendedName>
        <fullName evidence="4">Cytochrome c domain-containing protein</fullName>
    </recommendedName>
</protein>
<organism evidence="2 3">
    <name type="scientific">Mucilaginibacter jinjuensis</name>
    <dbReference type="NCBI Taxonomy" id="1176721"/>
    <lineage>
        <taxon>Bacteria</taxon>
        <taxon>Pseudomonadati</taxon>
        <taxon>Bacteroidota</taxon>
        <taxon>Sphingobacteriia</taxon>
        <taxon>Sphingobacteriales</taxon>
        <taxon>Sphingobacteriaceae</taxon>
        <taxon>Mucilaginibacter</taxon>
    </lineage>
</organism>
<dbReference type="SUPFAM" id="SSF48695">
    <property type="entry name" value="Multiheme cytochromes"/>
    <property type="match status" value="1"/>
</dbReference>
<sequence>MKEQVNSKRNYKSSVRAYTVIGVISIMIGIMAFTMTNSSESKKLAIPVIKKDSIASVKAFKQVYTVLMSARCMNCHPSGNIPLQGDDSHLHTMSPQRGIDGKGIYAMKCSNCHQPTNTPGLHTPPGNPNWHLPPADMKMVFQGRTPRQLAQQLVDPNRNGHKDMKKLIAHADDGLVLAGWNPGEGRTLPPMSHAAFKKAWLTWLNTGAYAPKK</sequence>
<name>A0ABY7TDM6_9SPHI</name>
<evidence type="ECO:0000313" key="2">
    <source>
        <dbReference type="EMBL" id="WCT14478.1"/>
    </source>
</evidence>
<gene>
    <name evidence="2" type="ORF">PQO05_11095</name>
</gene>
<feature type="transmembrane region" description="Helical" evidence="1">
    <location>
        <begin position="15"/>
        <end position="34"/>
    </location>
</feature>
<keyword evidence="1" id="KW-0812">Transmembrane</keyword>
<dbReference type="EMBL" id="CP117167">
    <property type="protein sequence ID" value="WCT14478.1"/>
    <property type="molecule type" value="Genomic_DNA"/>
</dbReference>
<evidence type="ECO:0000256" key="1">
    <source>
        <dbReference type="SAM" id="Phobius"/>
    </source>
</evidence>
<keyword evidence="1" id="KW-1133">Transmembrane helix</keyword>
<keyword evidence="1" id="KW-0472">Membrane</keyword>
<proteinExistence type="predicted"/>
<dbReference type="Proteomes" id="UP001216139">
    <property type="component" value="Chromosome"/>
</dbReference>